<comment type="caution">
    <text evidence="3">The sequence shown here is derived from an EMBL/GenBank/DDBJ whole genome shotgun (WGS) entry which is preliminary data.</text>
</comment>
<dbReference type="RefSeq" id="WP_184580838.1">
    <property type="nucleotide sequence ID" value="NZ_JACHJT010000001.1"/>
</dbReference>
<dbReference type="Proteomes" id="UP000523007">
    <property type="component" value="Unassembled WGS sequence"/>
</dbReference>
<feature type="transmembrane region" description="Helical" evidence="2">
    <location>
        <begin position="69"/>
        <end position="90"/>
    </location>
</feature>
<evidence type="ECO:0000256" key="2">
    <source>
        <dbReference type="SAM" id="Phobius"/>
    </source>
</evidence>
<accession>A0A7W7RJT0</accession>
<feature type="transmembrane region" description="Helical" evidence="2">
    <location>
        <begin position="230"/>
        <end position="249"/>
    </location>
</feature>
<keyword evidence="2" id="KW-1133">Transmembrane helix</keyword>
<dbReference type="InterPro" id="IPR045728">
    <property type="entry name" value="DUF6082"/>
</dbReference>
<keyword evidence="4" id="KW-1185">Reference proteome</keyword>
<feature type="compositionally biased region" description="Basic residues" evidence="1">
    <location>
        <begin position="270"/>
        <end position="283"/>
    </location>
</feature>
<evidence type="ECO:0000256" key="1">
    <source>
        <dbReference type="SAM" id="MobiDB-lite"/>
    </source>
</evidence>
<proteinExistence type="predicted"/>
<evidence type="ECO:0000313" key="3">
    <source>
        <dbReference type="EMBL" id="MBB4933187.1"/>
    </source>
</evidence>
<name>A0A7W7RJT0_9ACTN</name>
<protein>
    <submittedName>
        <fullName evidence="3">Uncharacterized protein</fullName>
    </submittedName>
</protein>
<feature type="region of interest" description="Disordered" evidence="1">
    <location>
        <begin position="252"/>
        <end position="283"/>
    </location>
</feature>
<organism evidence="3 4">
    <name type="scientific">Lipingzhangella halophila</name>
    <dbReference type="NCBI Taxonomy" id="1783352"/>
    <lineage>
        <taxon>Bacteria</taxon>
        <taxon>Bacillati</taxon>
        <taxon>Actinomycetota</taxon>
        <taxon>Actinomycetes</taxon>
        <taxon>Streptosporangiales</taxon>
        <taxon>Nocardiopsidaceae</taxon>
        <taxon>Lipingzhangella</taxon>
    </lineage>
</organism>
<keyword evidence="2" id="KW-0812">Transmembrane</keyword>
<feature type="region of interest" description="Disordered" evidence="1">
    <location>
        <begin position="204"/>
        <end position="227"/>
    </location>
</feature>
<evidence type="ECO:0000313" key="4">
    <source>
        <dbReference type="Proteomes" id="UP000523007"/>
    </source>
</evidence>
<dbReference type="AlphaFoldDB" id="A0A7W7RJT0"/>
<gene>
    <name evidence="3" type="ORF">F4561_004007</name>
</gene>
<dbReference type="EMBL" id="JACHJT010000001">
    <property type="protein sequence ID" value="MBB4933187.1"/>
    <property type="molecule type" value="Genomic_DNA"/>
</dbReference>
<dbReference type="Pfam" id="PF19560">
    <property type="entry name" value="DUF6082"/>
    <property type="match status" value="1"/>
</dbReference>
<keyword evidence="2" id="KW-0472">Membrane</keyword>
<feature type="transmembrane region" description="Helical" evidence="2">
    <location>
        <begin position="25"/>
        <end position="49"/>
    </location>
</feature>
<sequence length="283" mass="31081">MRGAERSTDRPNTATTKGDRASSRVFLPTVAVLLVVAVVGLVGLSPLALGAVRGIDDDWESLSFIGQTYGAASALLAGLALAGVVATLVLQARETRMSRELALRDSNSELLRIAMESPEYAECWGANLPLPEGKAQRQSMYTNMILSQWEMAYESRAIGDAHLRALARNLFVGRVGWNFWNRVRSIRLSTAETRRSRRFHRIVDDEFQQATEPPPEESEDEPQRRRPRRWLPVVGALGAGAIASGVAIVRHRRSLSAPPAPAAGTVTRPGRGRRRGTRPIRGR</sequence>
<reference evidence="3 4" key="1">
    <citation type="submission" date="2020-08" db="EMBL/GenBank/DDBJ databases">
        <title>Sequencing the genomes of 1000 actinobacteria strains.</title>
        <authorList>
            <person name="Klenk H.-P."/>
        </authorList>
    </citation>
    <scope>NUCLEOTIDE SEQUENCE [LARGE SCALE GENOMIC DNA]</scope>
    <source>
        <strain evidence="3 4">DSM 102030</strain>
    </source>
</reference>